<keyword evidence="1" id="KW-0805">Transcription regulation</keyword>
<evidence type="ECO:0000259" key="5">
    <source>
        <dbReference type="PROSITE" id="PS50042"/>
    </source>
</evidence>
<dbReference type="PROSITE" id="PS50042">
    <property type="entry name" value="CNMP_BINDING_3"/>
    <property type="match status" value="1"/>
</dbReference>
<dbReference type="PANTHER" id="PTHR24567:SF74">
    <property type="entry name" value="HTH-TYPE TRANSCRIPTIONAL REGULATOR ARCR"/>
    <property type="match status" value="1"/>
</dbReference>
<dbReference type="InterPro" id="IPR014710">
    <property type="entry name" value="RmlC-like_jellyroll"/>
</dbReference>
<evidence type="ECO:0000256" key="2">
    <source>
        <dbReference type="ARBA" id="ARBA00023125"/>
    </source>
</evidence>
<keyword evidence="8" id="KW-1185">Reference proteome</keyword>
<organism evidence="7 8">
    <name type="scientific">Paenibacillus allorhizoplanae</name>
    <dbReference type="NCBI Taxonomy" id="2905648"/>
    <lineage>
        <taxon>Bacteria</taxon>
        <taxon>Bacillati</taxon>
        <taxon>Bacillota</taxon>
        <taxon>Bacilli</taxon>
        <taxon>Bacillales</taxon>
        <taxon>Paenibacillaceae</taxon>
        <taxon>Paenibacillus</taxon>
    </lineage>
</organism>
<dbReference type="Pfam" id="PF13545">
    <property type="entry name" value="HTH_Crp_2"/>
    <property type="match status" value="1"/>
</dbReference>
<proteinExistence type="predicted"/>
<dbReference type="InterPro" id="IPR018490">
    <property type="entry name" value="cNMP-bd_dom_sf"/>
</dbReference>
<dbReference type="InterPro" id="IPR036390">
    <property type="entry name" value="WH_DNA-bd_sf"/>
</dbReference>
<evidence type="ECO:0000313" key="8">
    <source>
        <dbReference type="Proteomes" id="UP000838821"/>
    </source>
</evidence>
<keyword evidence="4" id="KW-0804">Transcription</keyword>
<dbReference type="Gene3D" id="1.10.10.10">
    <property type="entry name" value="Winged helix-like DNA-binding domain superfamily/Winged helix DNA-binding domain"/>
    <property type="match status" value="1"/>
</dbReference>
<evidence type="ECO:0000256" key="1">
    <source>
        <dbReference type="ARBA" id="ARBA00023015"/>
    </source>
</evidence>
<comment type="caution">
    <text evidence="7">The sequence shown here is derived from an EMBL/GenBank/DDBJ whole genome shotgun (WGS) entry which is preliminary data.</text>
</comment>
<dbReference type="PROSITE" id="PS51063">
    <property type="entry name" value="HTH_CRP_2"/>
    <property type="match status" value="1"/>
</dbReference>
<feature type="domain" description="Cyclic nucleotide-binding" evidence="5">
    <location>
        <begin position="24"/>
        <end position="127"/>
    </location>
</feature>
<evidence type="ECO:0000259" key="6">
    <source>
        <dbReference type="PROSITE" id="PS51063"/>
    </source>
</evidence>
<keyword evidence="3" id="KW-0010">Activator</keyword>
<dbReference type="Pfam" id="PF00027">
    <property type="entry name" value="cNMP_binding"/>
    <property type="match status" value="1"/>
</dbReference>
<feature type="domain" description="HTH crp-type" evidence="6">
    <location>
        <begin position="158"/>
        <end position="231"/>
    </location>
</feature>
<evidence type="ECO:0000313" key="7">
    <source>
        <dbReference type="EMBL" id="CAH1202228.1"/>
    </source>
</evidence>
<keyword evidence="2" id="KW-0238">DNA-binding</keyword>
<evidence type="ECO:0000256" key="3">
    <source>
        <dbReference type="ARBA" id="ARBA00023159"/>
    </source>
</evidence>
<dbReference type="PANTHER" id="PTHR24567">
    <property type="entry name" value="CRP FAMILY TRANSCRIPTIONAL REGULATORY PROTEIN"/>
    <property type="match status" value="1"/>
</dbReference>
<dbReference type="InterPro" id="IPR000595">
    <property type="entry name" value="cNMP-bd_dom"/>
</dbReference>
<accession>A0ABM9C561</accession>
<dbReference type="EMBL" id="CAKMMW010000004">
    <property type="protein sequence ID" value="CAH1202228.1"/>
    <property type="molecule type" value="Genomic_DNA"/>
</dbReference>
<dbReference type="SMART" id="SM00100">
    <property type="entry name" value="cNMP"/>
    <property type="match status" value="1"/>
</dbReference>
<dbReference type="Proteomes" id="UP000838821">
    <property type="component" value="Unassembled WGS sequence"/>
</dbReference>
<dbReference type="SMART" id="SM00419">
    <property type="entry name" value="HTH_CRP"/>
    <property type="match status" value="1"/>
</dbReference>
<dbReference type="InterPro" id="IPR036388">
    <property type="entry name" value="WH-like_DNA-bd_sf"/>
</dbReference>
<dbReference type="Gene3D" id="2.60.120.10">
    <property type="entry name" value="Jelly Rolls"/>
    <property type="match status" value="1"/>
</dbReference>
<dbReference type="InterPro" id="IPR050397">
    <property type="entry name" value="Env_Response_Regulators"/>
</dbReference>
<evidence type="ECO:0000256" key="4">
    <source>
        <dbReference type="ARBA" id="ARBA00023163"/>
    </source>
</evidence>
<dbReference type="SUPFAM" id="SSF51206">
    <property type="entry name" value="cAMP-binding domain-like"/>
    <property type="match status" value="1"/>
</dbReference>
<gene>
    <name evidence="7" type="primary">fnr_1</name>
    <name evidence="7" type="ORF">PAECIP111891_02069</name>
</gene>
<name>A0ABM9C561_9BACL</name>
<reference evidence="7" key="1">
    <citation type="submission" date="2022-01" db="EMBL/GenBank/DDBJ databases">
        <authorList>
            <person name="Criscuolo A."/>
        </authorList>
    </citation>
    <scope>NUCLEOTIDE SEQUENCE</scope>
    <source>
        <strain evidence="7">CIP111891</strain>
    </source>
</reference>
<protein>
    <submittedName>
        <fullName evidence="7">Anaerobic regulatory protein</fullName>
    </submittedName>
</protein>
<sequence length="249" mass="28739">MAMIDIVKEQMKICEAKAKTSKGIMKFFSEENFERLRSIMYMKRAEKGDFLFREGDTADKLYYIIQGGVRITKLSESGKSFILYLHQAGDLFGQMDPFQNSLQSFSSEATENCEVGVIQRKDLEVLLWQHGDLAIEFMKWMGLMHRMTETKFRDLMMYGKPGALCSLLIRLSNSYGVPKGNHIQINYKINNSEMADMIGSTRESVNRMLSDMKKEDAVEFHNGQITIKNVSYLRDICHCENCPLEICRM</sequence>
<dbReference type="CDD" id="cd00038">
    <property type="entry name" value="CAP_ED"/>
    <property type="match status" value="1"/>
</dbReference>
<dbReference type="InterPro" id="IPR012318">
    <property type="entry name" value="HTH_CRP"/>
</dbReference>
<dbReference type="SUPFAM" id="SSF46785">
    <property type="entry name" value="Winged helix' DNA-binding domain"/>
    <property type="match status" value="1"/>
</dbReference>